<dbReference type="EMBL" id="JASBWT010000014">
    <property type="protein sequence ID" value="KAJ9098752.1"/>
    <property type="molecule type" value="Genomic_DNA"/>
</dbReference>
<dbReference type="Proteomes" id="UP001227268">
    <property type="component" value="Unassembled WGS sequence"/>
</dbReference>
<accession>A0ACC2VHI7</accession>
<organism evidence="1 2">
    <name type="scientific">Naganishia friedmannii</name>
    <dbReference type="NCBI Taxonomy" id="89922"/>
    <lineage>
        <taxon>Eukaryota</taxon>
        <taxon>Fungi</taxon>
        <taxon>Dikarya</taxon>
        <taxon>Basidiomycota</taxon>
        <taxon>Agaricomycotina</taxon>
        <taxon>Tremellomycetes</taxon>
        <taxon>Filobasidiales</taxon>
        <taxon>Filobasidiaceae</taxon>
        <taxon>Naganishia</taxon>
    </lineage>
</organism>
<keyword evidence="2" id="KW-1185">Reference proteome</keyword>
<evidence type="ECO:0000313" key="1">
    <source>
        <dbReference type="EMBL" id="KAJ9098752.1"/>
    </source>
</evidence>
<name>A0ACC2VHI7_9TREE</name>
<gene>
    <name evidence="1" type="ORF">QFC21_004400</name>
</gene>
<comment type="caution">
    <text evidence="1">The sequence shown here is derived from an EMBL/GenBank/DDBJ whole genome shotgun (WGS) entry which is preliminary data.</text>
</comment>
<sequence>MMFAIKSSWIAVACTLLFLMQDGWAHVGTRTTHGRYNLQQRNSMAKGDRTAGCGTVNNTVAAPYAGQCVCFDESTSKAIFGQTSKVVSFANQNNYTYPHSTTHNGNCNLPSGGSLTLLEFDGDCCSYKCSFGSCGSGTSLICLEKGQICQSGVPVSPHPTSPCPTGRTQCFTAKKSKRNLYECIDTQSDLESCGGCIFPDPAAKDTTSQGVDCSAISNVKDVSCEKGKCNVKSCEEGYYVADNCCKEEPKKDW</sequence>
<evidence type="ECO:0000313" key="2">
    <source>
        <dbReference type="Proteomes" id="UP001227268"/>
    </source>
</evidence>
<proteinExistence type="predicted"/>
<reference evidence="1" key="1">
    <citation type="submission" date="2023-04" db="EMBL/GenBank/DDBJ databases">
        <title>Draft Genome sequencing of Naganishia species isolated from polar environments using Oxford Nanopore Technology.</title>
        <authorList>
            <person name="Leo P."/>
            <person name="Venkateswaran K."/>
        </authorList>
    </citation>
    <scope>NUCLEOTIDE SEQUENCE</scope>
    <source>
        <strain evidence="1">MNA-CCFEE 5423</strain>
    </source>
</reference>
<protein>
    <submittedName>
        <fullName evidence="1">Uncharacterized protein</fullName>
    </submittedName>
</protein>